<protein>
    <recommendedName>
        <fullName evidence="3">DUF4367 domain-containing protein</fullName>
    </recommendedName>
</protein>
<proteinExistence type="predicted"/>
<keyword evidence="2" id="KW-1185">Reference proteome</keyword>
<name>A0A3E0J223_9BACI</name>
<comment type="caution">
    <text evidence="1">The sequence shown here is derived from an EMBL/GenBank/DDBJ whole genome shotgun (WGS) entry which is preliminary data.</text>
</comment>
<reference evidence="1 2" key="1">
    <citation type="submission" date="2018-08" db="EMBL/GenBank/DDBJ databases">
        <title>Genome sequence of Halobacillus trueperi KCTC 3686.</title>
        <authorList>
            <person name="Cho K.H."/>
            <person name="Kwak M.-J."/>
            <person name="Kim B.-Y."/>
            <person name="Chun J."/>
        </authorList>
    </citation>
    <scope>NUCLEOTIDE SEQUENCE [LARGE SCALE GENOMIC DNA]</scope>
    <source>
        <strain evidence="1 2">KCTC 3686</strain>
    </source>
</reference>
<evidence type="ECO:0000313" key="1">
    <source>
        <dbReference type="EMBL" id="REJ06963.1"/>
    </source>
</evidence>
<organism evidence="1 2">
    <name type="scientific">Halobacillus trueperi</name>
    <dbReference type="NCBI Taxonomy" id="156205"/>
    <lineage>
        <taxon>Bacteria</taxon>
        <taxon>Bacillati</taxon>
        <taxon>Bacillota</taxon>
        <taxon>Bacilli</taxon>
        <taxon>Bacillales</taxon>
        <taxon>Bacillaceae</taxon>
        <taxon>Halobacillus</taxon>
    </lineage>
</organism>
<gene>
    <name evidence="1" type="ORF">DYE48_17685</name>
</gene>
<sequence>MTGESSVWKRFGVLIFLLFMISACSSKTHAVPSGYHSYNMEKVSSAVEQLEFQPDLPEYIPVPMISVVSDIYQDEGTELMDLSFYTPDNDLLTIQFSQEEIDTPWIDPEELSILDNIDGFYEDNRFSKKLTWEKDGVTYLMTYRASVASEEGNEQSVTRQQLVEVARSFHS</sequence>
<dbReference type="Proteomes" id="UP000256305">
    <property type="component" value="Unassembled WGS sequence"/>
</dbReference>
<dbReference type="AlphaFoldDB" id="A0A3E0J223"/>
<accession>A0A3E0J223</accession>
<evidence type="ECO:0008006" key="3">
    <source>
        <dbReference type="Google" id="ProtNLM"/>
    </source>
</evidence>
<dbReference type="EMBL" id="QUAE01000021">
    <property type="protein sequence ID" value="REJ06963.1"/>
    <property type="molecule type" value="Genomic_DNA"/>
</dbReference>
<evidence type="ECO:0000313" key="2">
    <source>
        <dbReference type="Proteomes" id="UP000256305"/>
    </source>
</evidence>